<dbReference type="Gene3D" id="1.20.5.420">
    <property type="entry name" value="Immunoglobulin FC, subunit C"/>
    <property type="match status" value="1"/>
</dbReference>
<reference evidence="2" key="1">
    <citation type="submission" date="2023-01" db="EMBL/GenBank/DDBJ databases">
        <title>Genome sequencing of Photorhabdus bodei 09-20.</title>
        <authorList>
            <person name="Kalindamar S."/>
            <person name="Kumru S."/>
        </authorList>
    </citation>
    <scope>NUCLEOTIDE SEQUENCE</scope>
    <source>
        <strain evidence="2">09-20</strain>
    </source>
</reference>
<proteinExistence type="predicted"/>
<name>A0AAW6BEU0_9GAMM</name>
<organism evidence="2 3">
    <name type="scientific">Photorhabdus bodei</name>
    <dbReference type="NCBI Taxonomy" id="2029681"/>
    <lineage>
        <taxon>Bacteria</taxon>
        <taxon>Pseudomonadati</taxon>
        <taxon>Pseudomonadota</taxon>
        <taxon>Gammaproteobacteria</taxon>
        <taxon>Enterobacterales</taxon>
        <taxon>Morganellaceae</taxon>
        <taxon>Photorhabdus</taxon>
    </lineage>
</organism>
<dbReference type="NCBIfam" id="TIGR02501">
    <property type="entry name" value="type_III_yscE"/>
    <property type="match status" value="1"/>
</dbReference>
<feature type="compositionally biased region" description="Polar residues" evidence="1">
    <location>
        <begin position="75"/>
        <end position="86"/>
    </location>
</feature>
<dbReference type="AlphaFoldDB" id="A0AAW6BEU0"/>
<accession>A0AAW6BEU0</accession>
<dbReference type="Proteomes" id="UP001212996">
    <property type="component" value="Unassembled WGS sequence"/>
</dbReference>
<evidence type="ECO:0000256" key="1">
    <source>
        <dbReference type="SAM" id="MobiDB-lite"/>
    </source>
</evidence>
<dbReference type="Pfam" id="PF08988">
    <property type="entry name" value="T3SS_needle_E"/>
    <property type="match status" value="1"/>
</dbReference>
<dbReference type="EMBL" id="JAQMFO010000001">
    <property type="protein sequence ID" value="MDB6370504.1"/>
    <property type="molecule type" value="Genomic_DNA"/>
</dbReference>
<protein>
    <submittedName>
        <fullName evidence="2">EscE/YscE/SsaE family type III secretion system needle protein co-chaperone</fullName>
    </submittedName>
</protein>
<feature type="region of interest" description="Disordered" evidence="1">
    <location>
        <begin position="65"/>
        <end position="86"/>
    </location>
</feature>
<comment type="caution">
    <text evidence="2">The sequence shown here is derived from an EMBL/GenBank/DDBJ whole genome shotgun (WGS) entry which is preliminary data.</text>
</comment>
<evidence type="ECO:0000313" key="2">
    <source>
        <dbReference type="EMBL" id="MDB6370504.1"/>
    </source>
</evidence>
<dbReference type="InterPro" id="IPR012671">
    <property type="entry name" value="T3SS_PscE/YscE"/>
</dbReference>
<dbReference type="RefSeq" id="WP_271865590.1">
    <property type="nucleotide sequence ID" value="NZ_JAQMFO010000001.1"/>
</dbReference>
<gene>
    <name evidence="2" type="ORF">PH362_00640</name>
</gene>
<sequence>MMTSLEARLFGADPTYVNEMQHRLSQALNDIKQHLRRGGSAQEYQQWQLEADAIQAAITILNTTEGDHHGPNFHFRNNSEYPRQGC</sequence>
<evidence type="ECO:0000313" key="3">
    <source>
        <dbReference type="Proteomes" id="UP001212996"/>
    </source>
</evidence>